<dbReference type="AlphaFoldDB" id="A0A0U5ETI2"/>
<proteinExistence type="predicted"/>
<keyword evidence="1" id="KW-0472">Membrane</keyword>
<dbReference type="InParanoid" id="A0A0U5ETI2"/>
<sequence length="322" mass="34755">MVGILNTVRSTINYSLDASFQTASRIVSTPGSAKKVLDFADKIIAGCNYYSGTSYCPELVRSMKGTTDLINLFNTAKNGMFWLNPFTKDSIDQAHFQKTLIQSLPQDVKLAQPELANRLVNEVFKGPQAYYCQADVFDALKQSLVGHGMSDEEAGYIVGRVEITQKSRPILQLLSTSCFTLVGVVGNIRTLQKWGLLDGAKMAEMGQQAASIGSQSKVFTTVMHFGVDQVLGVIATIGTSVSLVDAIIKSVKAKQTLDDAESREQCEKAQAAMTKALWDLGTTGLDLMALAVPLFFAVSPPVAITLGIVSKGTGLFKIIYFG</sequence>
<dbReference type="RefSeq" id="WP_059061766.1">
    <property type="nucleotide sequence ID" value="NZ_LN879502.1"/>
</dbReference>
<evidence type="ECO:0000256" key="1">
    <source>
        <dbReference type="SAM" id="Phobius"/>
    </source>
</evidence>
<dbReference type="PATRIC" id="fig|389348.3.peg.2211"/>
<keyword evidence="3" id="KW-1185">Reference proteome</keyword>
<keyword evidence="1" id="KW-0812">Transmembrane</keyword>
<name>A0A0U5ETI2_9BACT</name>
<evidence type="ECO:0000313" key="3">
    <source>
        <dbReference type="Proteomes" id="UP000069902"/>
    </source>
</evidence>
<dbReference type="EMBL" id="LN879502">
    <property type="protein sequence ID" value="CUI17571.1"/>
    <property type="molecule type" value="Genomic_DNA"/>
</dbReference>
<feature type="transmembrane region" description="Helical" evidence="1">
    <location>
        <begin position="287"/>
        <end position="309"/>
    </location>
</feature>
<gene>
    <name evidence="2" type="ORF">PNK_1967</name>
</gene>
<dbReference type="Proteomes" id="UP000069902">
    <property type="component" value="Chromosome cPNK"/>
</dbReference>
<keyword evidence="1" id="KW-1133">Transmembrane helix</keyword>
<reference evidence="3" key="1">
    <citation type="submission" date="2015-09" db="EMBL/GenBank/DDBJ databases">
        <authorList>
            <person name="Bertelli C."/>
        </authorList>
    </citation>
    <scope>NUCLEOTIDE SEQUENCE [LARGE SCALE GENOMIC DNA]</scope>
    <source>
        <strain evidence="3">KNic</strain>
    </source>
</reference>
<accession>A0A0U5ETI2</accession>
<organism evidence="2 3">
    <name type="scientific">Candidatus Protochlamydia naegleriophila</name>
    <dbReference type="NCBI Taxonomy" id="389348"/>
    <lineage>
        <taxon>Bacteria</taxon>
        <taxon>Pseudomonadati</taxon>
        <taxon>Chlamydiota</taxon>
        <taxon>Chlamydiia</taxon>
        <taxon>Parachlamydiales</taxon>
        <taxon>Parachlamydiaceae</taxon>
        <taxon>Candidatus Protochlamydia</taxon>
    </lineage>
</organism>
<dbReference type="KEGG" id="pnl:PNK_1967"/>
<dbReference type="STRING" id="389348.PNK_1967"/>
<evidence type="ECO:0000313" key="2">
    <source>
        <dbReference type="EMBL" id="CUI17571.1"/>
    </source>
</evidence>
<protein>
    <submittedName>
        <fullName evidence="2">Uncharacterized protein</fullName>
    </submittedName>
</protein>